<keyword evidence="2" id="KW-1017">Isopeptide bond</keyword>
<reference evidence="7" key="1">
    <citation type="submission" date="2022-05" db="EMBL/GenBank/DDBJ databases">
        <title>The Musa troglodytarum L. genome provides insights into the mechanism of non-climacteric behaviour and enrichment of carotenoids.</title>
        <authorList>
            <person name="Wang J."/>
        </authorList>
    </citation>
    <scope>NUCLEOTIDE SEQUENCE</scope>
    <source>
        <tissue evidence="7">Leaf</tissue>
    </source>
</reference>
<feature type="compositionally biased region" description="Basic and acidic residues" evidence="6">
    <location>
        <begin position="902"/>
        <end position="911"/>
    </location>
</feature>
<comment type="similarity">
    <text evidence="5">Belongs to the Fanconi anemia protein FANCD2 family.</text>
</comment>
<evidence type="ECO:0000313" key="7">
    <source>
        <dbReference type="EMBL" id="URD96210.1"/>
    </source>
</evidence>
<dbReference type="SUPFAM" id="SSF48371">
    <property type="entry name" value="ARM repeat"/>
    <property type="match status" value="1"/>
</dbReference>
<dbReference type="GO" id="GO:0005634">
    <property type="term" value="C:nucleus"/>
    <property type="evidence" value="ECO:0007669"/>
    <property type="project" value="UniProtKB-SubCell"/>
</dbReference>
<evidence type="ECO:0000256" key="3">
    <source>
        <dbReference type="ARBA" id="ARBA00022843"/>
    </source>
</evidence>
<dbReference type="GO" id="GO:0031573">
    <property type="term" value="P:mitotic intra-S DNA damage checkpoint signaling"/>
    <property type="evidence" value="ECO:0007669"/>
    <property type="project" value="TreeGrafter"/>
</dbReference>
<dbReference type="InterPro" id="IPR016024">
    <property type="entry name" value="ARM-type_fold"/>
</dbReference>
<name>A0A9E7JWG5_9LILI</name>
<evidence type="ECO:0000256" key="1">
    <source>
        <dbReference type="ARBA" id="ARBA00004123"/>
    </source>
</evidence>
<dbReference type="InterPro" id="IPR029448">
    <property type="entry name" value="FANCD2"/>
</dbReference>
<dbReference type="EMBL" id="CP097506">
    <property type="protein sequence ID" value="URD96210.1"/>
    <property type="molecule type" value="Genomic_DNA"/>
</dbReference>
<dbReference type="PANTHER" id="PTHR32086">
    <property type="entry name" value="FANCONI ANEMIA GROUP D2 PROTEIN"/>
    <property type="match status" value="1"/>
</dbReference>
<feature type="region of interest" description="Disordered" evidence="6">
    <location>
        <begin position="30"/>
        <end position="79"/>
    </location>
</feature>
<gene>
    <name evidence="7" type="ORF">MUK42_29004</name>
</gene>
<dbReference type="GO" id="GO:0036297">
    <property type="term" value="P:interstrand cross-link repair"/>
    <property type="evidence" value="ECO:0007669"/>
    <property type="project" value="TreeGrafter"/>
</dbReference>
<feature type="region of interest" description="Disordered" evidence="6">
    <location>
        <begin position="1502"/>
        <end position="1526"/>
    </location>
</feature>
<keyword evidence="4" id="KW-0539">Nucleus</keyword>
<organism evidence="7 8">
    <name type="scientific">Musa troglodytarum</name>
    <name type="common">fe'i banana</name>
    <dbReference type="NCBI Taxonomy" id="320322"/>
    <lineage>
        <taxon>Eukaryota</taxon>
        <taxon>Viridiplantae</taxon>
        <taxon>Streptophyta</taxon>
        <taxon>Embryophyta</taxon>
        <taxon>Tracheophyta</taxon>
        <taxon>Spermatophyta</taxon>
        <taxon>Magnoliopsida</taxon>
        <taxon>Liliopsida</taxon>
        <taxon>Zingiberales</taxon>
        <taxon>Musaceae</taxon>
        <taxon>Musa</taxon>
    </lineage>
</organism>
<evidence type="ECO:0000256" key="5">
    <source>
        <dbReference type="ARBA" id="ARBA00093456"/>
    </source>
</evidence>
<proteinExistence type="inferred from homology"/>
<dbReference type="OrthoDB" id="27031at2759"/>
<dbReference type="PANTHER" id="PTHR32086:SF0">
    <property type="entry name" value="FANCONI ANEMIA GROUP D2 PROTEIN"/>
    <property type="match status" value="1"/>
</dbReference>
<dbReference type="Proteomes" id="UP001055439">
    <property type="component" value="Chromosome 4"/>
</dbReference>
<dbReference type="GO" id="GO:0000793">
    <property type="term" value="C:condensed chromosome"/>
    <property type="evidence" value="ECO:0007669"/>
    <property type="project" value="TreeGrafter"/>
</dbReference>
<evidence type="ECO:0000256" key="6">
    <source>
        <dbReference type="SAM" id="MobiDB-lite"/>
    </source>
</evidence>
<dbReference type="GO" id="GO:0007129">
    <property type="term" value="P:homologous chromosome pairing at meiosis"/>
    <property type="evidence" value="ECO:0007669"/>
    <property type="project" value="TreeGrafter"/>
</dbReference>
<keyword evidence="8" id="KW-1185">Reference proteome</keyword>
<comment type="subcellular location">
    <subcellularLocation>
        <location evidence="1">Nucleus</location>
    </subcellularLocation>
</comment>
<evidence type="ECO:0000256" key="4">
    <source>
        <dbReference type="ARBA" id="ARBA00023242"/>
    </source>
</evidence>
<evidence type="ECO:0000313" key="8">
    <source>
        <dbReference type="Proteomes" id="UP001055439"/>
    </source>
</evidence>
<accession>A0A9E7JWG5</accession>
<sequence length="1526" mass="169313">MEPYLAYFRSAFPLRPPIPTKQMVFLQRTAPNPRKRPVPLSDPQPRSAPAGAATGTEDHAEASGGRGRGREDDGDGGSDEVHVAAMVALLADAGCTLSVPHGGPPSLPAEPHRFRRRLEGRLSADPSLRSRFLAGFSAYIRTTENLKRVLIPASHDGVAKKGESLARILLLVAPIQPRIQQLLLEQLPEYFHGFGNGGLPLKDDVTRLIVNQFRWLDFLVDAEGFIEKLMEVLSISPPQLKKEIVGSLPEMIGDQSNDTVVACLDRLLQEDSDVIVPVLDSFSNLNLDEHLQEQAVNTALSCIRTVEAEHVPHLLRFLLLSATPTNVRRIISQIREQLKFVGAINSHAARNKKLKGKSPIDSTEASILDALRLSLLFKNILSEAVLNELKSIDQPCEHKVIDVWFLMLIHKNGGFLQKSVERILKKKILEGCFREVLFDQCIQGHQELVKDYFPSFLSVGAYLLSCKDQRANMFGIHLYASLFEEFNDAYSRQEVLGALVTHIGSGVGHEVSSAMETMMLFTSKYPQELIPISSHIIGILDYLDGFHEHNLHKVYEVFCRMALSACSSANSAGSSITNELLIIVRKQVSNPDMRYRKMGIIGTLKIISTLGGANATTTFTSTQKSNVEEALELLKMSIDSCKLVTLPLILLYDELAILLECNTLQPAITEWICRHVGEFELLFLSDLEGGQFPVKYMSNGIEGELWMNLDGDVSPVCLNILPLVSSSLEQFEQCSSSLQFLPSQFSLLSAIERATNQGSLGGIDALLGCPLHLPSSKYLVGAYGQKLTEKQKKILCSSIYYAINWIRELLNAFSTQIIGRFDSVTQATRQGAVAKIMKRLRNLVLLEGLLNSYLKFYPLFLPELHYAVGHSGSSLDKYDNSILRGKCCASSTSHNKKHKQKKESMVTEKADANGKLRQPTIMDVLKRAGTVVSQGVSLGISSDSTPCEHEAVGSNKLGLVDISEKPILLESQRCKFRPLLVDCLFILSFSESQDSCCSDPSAELPLHLYLLRDFHNKLDYLNPPSKYIISHSSVNATAGYCRMTASELLNRVRLLFTSLKKHLDSAISFIKDGTESCQDHWQSCSSSAGNPDIPHVVVLKSSVASSVFGEVLSCYSKLLRLPDLFLDSNIAILRDLLAAFQPIEKFEEFFSGVQPLPTPGSISYLYSGAYSYFEGIIDVACSFSFTLASEVLVTLESVVNSIAVVIDKSLEGSGKTTDVGCCRGILTVLSRRLALSAQKLLVHDPGREDTEKGQKNKGDMIQKILQIYLKYSESTTDLLDELACIVLPQVPSCRSTNTQETIHGFPTLSPTMFLTWYRVLHEENLFILNKTVNDVTGKSRKDMQGEVAEKILIRLRQTVNVIVSLVNLCKVHDKVAVHAMAVKYGGKYVDRFLKVFDFLEDQFQAHNDIIIQTVKELQKATRTIQTLCSEAKGLKRTMVTSKVPATKRSMERFLFHVKGLLHSTPSDCTFWMGELIRNLKHKDLYGQVVSSQVYHNAEDEMGQRGQNQMEDGDEENNVNGAESHGG</sequence>
<dbReference type="GO" id="GO:0070182">
    <property type="term" value="F:DNA polymerase binding"/>
    <property type="evidence" value="ECO:0007669"/>
    <property type="project" value="TreeGrafter"/>
</dbReference>
<dbReference type="GO" id="GO:1990918">
    <property type="term" value="P:double-strand break repair involved in meiotic recombination"/>
    <property type="evidence" value="ECO:0007669"/>
    <property type="project" value="TreeGrafter"/>
</dbReference>
<keyword evidence="3" id="KW-0832">Ubl conjugation</keyword>
<dbReference type="Pfam" id="PF14631">
    <property type="entry name" value="FancD2"/>
    <property type="match status" value="2"/>
</dbReference>
<evidence type="ECO:0000256" key="2">
    <source>
        <dbReference type="ARBA" id="ARBA00022499"/>
    </source>
</evidence>
<protein>
    <submittedName>
        <fullName evidence="7">Fanconi anemia group D2 protein</fullName>
    </submittedName>
</protein>
<feature type="region of interest" description="Disordered" evidence="6">
    <location>
        <begin position="892"/>
        <end position="911"/>
    </location>
</feature>